<dbReference type="InterPro" id="IPR020045">
    <property type="entry name" value="DNA_polI_H3TH"/>
</dbReference>
<dbReference type="InterPro" id="IPR008918">
    <property type="entry name" value="HhH2"/>
</dbReference>
<evidence type="ECO:0000313" key="20">
    <source>
        <dbReference type="EMBL" id="OGE80396.1"/>
    </source>
</evidence>
<dbReference type="CDD" id="cd06139">
    <property type="entry name" value="DNA_polA_I_Ecoli_like_exo"/>
    <property type="match status" value="1"/>
</dbReference>
<feature type="domain" description="5'-3' exonuclease" evidence="18">
    <location>
        <begin position="7"/>
        <end position="271"/>
    </location>
</feature>
<dbReference type="InterPro" id="IPR043502">
    <property type="entry name" value="DNA/RNA_pol_sf"/>
</dbReference>
<dbReference type="FunFam" id="1.10.150.20:FF:000002">
    <property type="entry name" value="DNA polymerase I"/>
    <property type="match status" value="1"/>
</dbReference>
<protein>
    <recommendedName>
        <fullName evidence="3 15">DNA polymerase I</fullName>
        <ecNumber evidence="2 15">2.7.7.7</ecNumber>
    </recommendedName>
</protein>
<evidence type="ECO:0000259" key="17">
    <source>
        <dbReference type="SMART" id="SM00474"/>
    </source>
</evidence>
<dbReference type="Pfam" id="PF01612">
    <property type="entry name" value="DNA_pol_A_exo1"/>
    <property type="match status" value="1"/>
</dbReference>
<name>A0A1F5NRU4_9BACT</name>
<gene>
    <name evidence="16" type="primary">polA</name>
    <name evidence="20" type="ORF">A2826_01390</name>
</gene>
<evidence type="ECO:0000256" key="14">
    <source>
        <dbReference type="ARBA" id="ARBA00049244"/>
    </source>
</evidence>
<dbReference type="SUPFAM" id="SSF53098">
    <property type="entry name" value="Ribonuclease H-like"/>
    <property type="match status" value="1"/>
</dbReference>
<evidence type="ECO:0000256" key="7">
    <source>
        <dbReference type="ARBA" id="ARBA00022722"/>
    </source>
</evidence>
<evidence type="ECO:0000256" key="4">
    <source>
        <dbReference type="ARBA" id="ARBA00022679"/>
    </source>
</evidence>
<dbReference type="InterPro" id="IPR020046">
    <property type="entry name" value="5-3_exonucl_a-hlix_arch_N"/>
</dbReference>
<dbReference type="SUPFAM" id="SSF56672">
    <property type="entry name" value="DNA/RNA polymerases"/>
    <property type="match status" value="1"/>
</dbReference>
<proteinExistence type="inferred from homology"/>
<dbReference type="STRING" id="1817822.A2826_01390"/>
<evidence type="ECO:0000256" key="5">
    <source>
        <dbReference type="ARBA" id="ARBA00022695"/>
    </source>
</evidence>
<keyword evidence="11 16" id="KW-0239">DNA-directed DNA polymerase</keyword>
<dbReference type="PANTHER" id="PTHR10133:SF27">
    <property type="entry name" value="DNA POLYMERASE NU"/>
    <property type="match status" value="1"/>
</dbReference>
<dbReference type="SMART" id="SM00482">
    <property type="entry name" value="POLAc"/>
    <property type="match status" value="1"/>
</dbReference>
<dbReference type="PROSITE" id="PS00447">
    <property type="entry name" value="DNA_POLYMERASE_A"/>
    <property type="match status" value="1"/>
</dbReference>
<dbReference type="GO" id="GO:0006261">
    <property type="term" value="P:DNA-templated DNA replication"/>
    <property type="evidence" value="ECO:0007669"/>
    <property type="project" value="UniProtKB-UniRule"/>
</dbReference>
<dbReference type="Gene3D" id="3.40.50.1010">
    <property type="entry name" value="5'-nuclease"/>
    <property type="match status" value="1"/>
</dbReference>
<dbReference type="FunFam" id="1.10.150.20:FF:000003">
    <property type="entry name" value="DNA polymerase I"/>
    <property type="match status" value="1"/>
</dbReference>
<dbReference type="Pfam" id="PF02739">
    <property type="entry name" value="5_3_exonuc_N"/>
    <property type="match status" value="1"/>
</dbReference>
<keyword evidence="7" id="KW-0540">Nuclease</keyword>
<evidence type="ECO:0000256" key="15">
    <source>
        <dbReference type="NCBIfam" id="TIGR00593"/>
    </source>
</evidence>
<accession>A0A1F5NRU4</accession>
<dbReference type="InterPro" id="IPR036397">
    <property type="entry name" value="RNaseH_sf"/>
</dbReference>
<evidence type="ECO:0000256" key="10">
    <source>
        <dbReference type="ARBA" id="ARBA00022839"/>
    </source>
</evidence>
<dbReference type="Gene3D" id="1.20.1060.10">
    <property type="entry name" value="Taq DNA Polymerase, Chain T, domain 4"/>
    <property type="match status" value="1"/>
</dbReference>
<keyword evidence="8 16" id="KW-0227">DNA damage</keyword>
<dbReference type="InterPro" id="IPR002562">
    <property type="entry name" value="3'-5'_exonuclease_dom"/>
</dbReference>
<dbReference type="InterPro" id="IPR019760">
    <property type="entry name" value="DNA-dir_DNA_pol_A_CS"/>
</dbReference>
<dbReference type="SMART" id="SM00474">
    <property type="entry name" value="35EXOc"/>
    <property type="match status" value="1"/>
</dbReference>
<dbReference type="SUPFAM" id="SSF88723">
    <property type="entry name" value="PIN domain-like"/>
    <property type="match status" value="1"/>
</dbReference>
<dbReference type="FunFam" id="1.20.1060.10:FF:000001">
    <property type="entry name" value="DNA polymerase I"/>
    <property type="match status" value="1"/>
</dbReference>
<keyword evidence="13 16" id="KW-0234">DNA repair</keyword>
<dbReference type="SUPFAM" id="SSF47807">
    <property type="entry name" value="5' to 3' exonuclease, C-terminal subdomain"/>
    <property type="match status" value="1"/>
</dbReference>
<evidence type="ECO:0000256" key="9">
    <source>
        <dbReference type="ARBA" id="ARBA00022801"/>
    </source>
</evidence>
<comment type="caution">
    <text evidence="20">The sequence shown here is derived from an EMBL/GenBank/DDBJ whole genome shotgun (WGS) entry which is preliminary data.</text>
</comment>
<dbReference type="InterPro" id="IPR002298">
    <property type="entry name" value="DNA_polymerase_A"/>
</dbReference>
<dbReference type="NCBIfam" id="NF004397">
    <property type="entry name" value="PRK05755.1"/>
    <property type="match status" value="1"/>
</dbReference>
<evidence type="ECO:0000256" key="6">
    <source>
        <dbReference type="ARBA" id="ARBA00022705"/>
    </source>
</evidence>
<evidence type="ECO:0000256" key="2">
    <source>
        <dbReference type="ARBA" id="ARBA00012417"/>
    </source>
</evidence>
<feature type="domain" description="3'-5' exonuclease" evidence="17">
    <location>
        <begin position="320"/>
        <end position="523"/>
    </location>
</feature>
<keyword evidence="10 16" id="KW-0269">Exonuclease</keyword>
<dbReference type="Pfam" id="PF01367">
    <property type="entry name" value="5_3_exonuc"/>
    <property type="match status" value="1"/>
</dbReference>
<evidence type="ECO:0000313" key="21">
    <source>
        <dbReference type="Proteomes" id="UP000177912"/>
    </source>
</evidence>
<keyword evidence="12 16" id="KW-0238">DNA-binding</keyword>
<keyword evidence="9 16" id="KW-0378">Hydrolase</keyword>
<dbReference type="GO" id="GO:0003677">
    <property type="term" value="F:DNA binding"/>
    <property type="evidence" value="ECO:0007669"/>
    <property type="project" value="UniProtKB-UniRule"/>
</dbReference>
<dbReference type="Pfam" id="PF00476">
    <property type="entry name" value="DNA_pol_A"/>
    <property type="match status" value="1"/>
</dbReference>
<dbReference type="InterPro" id="IPR002421">
    <property type="entry name" value="5-3_exonuclease"/>
</dbReference>
<sequence>MPKEKSKKLMIVDGNSLIHRGFHAIPHLSTSKGEPSNGVYGFVTIFFNALKKIEPDYIAVAFDVPGGTFRNRMYPGYKAKRVKAPQELYDQIPKVKEFVKSLGLPIFEKPDYEADDLIGTIVKHDQDGIKNIIVTGDMDSLQLVDDHTTVFTTIKGLTEVKEYDSDAVLLRYGFGPEYVVDYKALRGDPSDNIPGVAGIGEKGATELIKKFGHIEELYKQLEAESSKAGRLPQTLKAKLLAHKKDAILSKKLATINTNSPIEFDLANTEFGNYDVAAALNFMKSMEFKSLLDKLPKPNGAKKKNIEQIDPSAKVSLSKHYHLIKTQAELDSLVRALKKQKGFAVDTETTSQKEMEAELLGISVSYKKGEAYYIPATPPTPPLIKGGKGGVYPLFSKEGGGGRSASLDLADLKKVLMDKKIEKYGHNMKYDYLVLNLAGIELEPLSFDTMIAVYLLNPGSRGYGLDDQVFRRFGYQMMPIEALIGKGAKQINLSQVPIEQVSQYACEDADYTFQLFETLSKEIKKEKLDKLFYDIDNPLVPVLGLMEKNGIILDSATLNRMAKHVEKDLIALEDKIHKLGKGKFNIASPQQLKEILFTKLELSTVDIKKGKTGLSTAASELEKMKDRHPIIPLLLEYRELAKLKNTYLDALPGLVNGKTGRIHTSYNQTIAATGRLSSVDPNLQNIPIRSEVGNKIREGFVAESGYELLSLDYSQIELRVVAHLSGDKTMKKIFKEGKDIHTATAMEIFEKNESEIDKDDRRYAKVVNFGVLYGLSAYGLTQQVPGITRERAQAFIDKYFLAYQGVSKYLKEIVQTAREKGYVENPLGRRRHLPELNSSQFQVRAAAERAAINMPIQSLAADIIKVAMLDVARKIGVENPECRMLLQVHDELLFEVKTDKVREYAVKIKKLMEQSIELSVPVIVEAKVGKNWGEMEEMRL</sequence>
<dbReference type="CDD" id="cd09898">
    <property type="entry name" value="H3TH_53EXO"/>
    <property type="match status" value="1"/>
</dbReference>
<dbReference type="InterPro" id="IPR001098">
    <property type="entry name" value="DNA-dir_DNA_pol_A_palm_dom"/>
</dbReference>
<dbReference type="EC" id="2.7.7.7" evidence="2 15"/>
<dbReference type="GO" id="GO:0003887">
    <property type="term" value="F:DNA-directed DNA polymerase activity"/>
    <property type="evidence" value="ECO:0007669"/>
    <property type="project" value="UniProtKB-UniRule"/>
</dbReference>
<dbReference type="InterPro" id="IPR012337">
    <property type="entry name" value="RNaseH-like_sf"/>
</dbReference>
<keyword evidence="4 16" id="KW-0808">Transferase</keyword>
<dbReference type="PRINTS" id="PR00868">
    <property type="entry name" value="DNAPOLI"/>
</dbReference>
<evidence type="ECO:0000259" key="18">
    <source>
        <dbReference type="SMART" id="SM00475"/>
    </source>
</evidence>
<dbReference type="PANTHER" id="PTHR10133">
    <property type="entry name" value="DNA POLYMERASE I"/>
    <property type="match status" value="1"/>
</dbReference>
<dbReference type="InterPro" id="IPR018320">
    <property type="entry name" value="DNA_polymerase_1"/>
</dbReference>
<dbReference type="Gene3D" id="1.10.150.20">
    <property type="entry name" value="5' to 3' exonuclease, C-terminal subdomain"/>
    <property type="match status" value="2"/>
</dbReference>
<keyword evidence="6 16" id="KW-0235">DNA replication</keyword>
<evidence type="ECO:0000256" key="16">
    <source>
        <dbReference type="RuleBase" id="RU004460"/>
    </source>
</evidence>
<dbReference type="Gene3D" id="3.30.70.370">
    <property type="match status" value="1"/>
</dbReference>
<dbReference type="InterPro" id="IPR036279">
    <property type="entry name" value="5-3_exonuclease_C_sf"/>
</dbReference>
<comment type="similarity">
    <text evidence="1 16">Belongs to the DNA polymerase type-A family.</text>
</comment>
<feature type="domain" description="DNA-directed DNA polymerase family A palm" evidence="19">
    <location>
        <begin position="692"/>
        <end position="899"/>
    </location>
</feature>
<evidence type="ECO:0000259" key="19">
    <source>
        <dbReference type="SMART" id="SM00482"/>
    </source>
</evidence>
<dbReference type="GO" id="GO:0008409">
    <property type="term" value="F:5'-3' exonuclease activity"/>
    <property type="evidence" value="ECO:0007669"/>
    <property type="project" value="UniProtKB-UniRule"/>
</dbReference>
<evidence type="ECO:0000256" key="11">
    <source>
        <dbReference type="ARBA" id="ARBA00022932"/>
    </source>
</evidence>
<dbReference type="GO" id="GO:0006302">
    <property type="term" value="P:double-strand break repair"/>
    <property type="evidence" value="ECO:0007669"/>
    <property type="project" value="TreeGrafter"/>
</dbReference>
<dbReference type="SMART" id="SM00279">
    <property type="entry name" value="HhH2"/>
    <property type="match status" value="1"/>
</dbReference>
<evidence type="ECO:0000256" key="8">
    <source>
        <dbReference type="ARBA" id="ARBA00022763"/>
    </source>
</evidence>
<keyword evidence="5 16" id="KW-0548">Nucleotidyltransferase</keyword>
<evidence type="ECO:0000256" key="12">
    <source>
        <dbReference type="ARBA" id="ARBA00023125"/>
    </source>
</evidence>
<dbReference type="CDD" id="cd08637">
    <property type="entry name" value="DNA_pol_A_pol_I_C"/>
    <property type="match status" value="1"/>
</dbReference>
<evidence type="ECO:0000256" key="3">
    <source>
        <dbReference type="ARBA" id="ARBA00020311"/>
    </source>
</evidence>
<dbReference type="InterPro" id="IPR029060">
    <property type="entry name" value="PIN-like_dom_sf"/>
</dbReference>
<organism evidence="20 21">
    <name type="scientific">Candidatus Doudnabacteria bacterium RIFCSPHIGHO2_01_FULL_43_23</name>
    <dbReference type="NCBI Taxonomy" id="1817822"/>
    <lineage>
        <taxon>Bacteria</taxon>
        <taxon>Candidatus Doudnaibacteriota</taxon>
    </lineage>
</organism>
<comment type="catalytic activity">
    <reaction evidence="14 16">
        <text>DNA(n) + a 2'-deoxyribonucleoside 5'-triphosphate = DNA(n+1) + diphosphate</text>
        <dbReference type="Rhea" id="RHEA:22508"/>
        <dbReference type="Rhea" id="RHEA-COMP:17339"/>
        <dbReference type="Rhea" id="RHEA-COMP:17340"/>
        <dbReference type="ChEBI" id="CHEBI:33019"/>
        <dbReference type="ChEBI" id="CHEBI:61560"/>
        <dbReference type="ChEBI" id="CHEBI:173112"/>
        <dbReference type="EC" id="2.7.7.7"/>
    </reaction>
</comment>
<dbReference type="CDD" id="cd09859">
    <property type="entry name" value="PIN_53EXO"/>
    <property type="match status" value="1"/>
</dbReference>
<dbReference type="SMART" id="SM00475">
    <property type="entry name" value="53EXOc"/>
    <property type="match status" value="1"/>
</dbReference>
<dbReference type="NCBIfam" id="TIGR00593">
    <property type="entry name" value="pola"/>
    <property type="match status" value="1"/>
</dbReference>
<dbReference type="GO" id="GO:0008408">
    <property type="term" value="F:3'-5' exonuclease activity"/>
    <property type="evidence" value="ECO:0007669"/>
    <property type="project" value="UniProtKB-UniRule"/>
</dbReference>
<dbReference type="EMBL" id="MFEI01000033">
    <property type="protein sequence ID" value="OGE80396.1"/>
    <property type="molecule type" value="Genomic_DNA"/>
</dbReference>
<evidence type="ECO:0000256" key="1">
    <source>
        <dbReference type="ARBA" id="ARBA00007705"/>
    </source>
</evidence>
<dbReference type="Proteomes" id="UP000177912">
    <property type="component" value="Unassembled WGS sequence"/>
</dbReference>
<reference evidence="20 21" key="1">
    <citation type="journal article" date="2016" name="Nat. Commun.">
        <title>Thousands of microbial genomes shed light on interconnected biogeochemical processes in an aquifer system.</title>
        <authorList>
            <person name="Anantharaman K."/>
            <person name="Brown C.T."/>
            <person name="Hug L.A."/>
            <person name="Sharon I."/>
            <person name="Castelle C.J."/>
            <person name="Probst A.J."/>
            <person name="Thomas B.C."/>
            <person name="Singh A."/>
            <person name="Wilkins M.J."/>
            <person name="Karaoz U."/>
            <person name="Brodie E.L."/>
            <person name="Williams K.H."/>
            <person name="Hubbard S.S."/>
            <person name="Banfield J.F."/>
        </authorList>
    </citation>
    <scope>NUCLEOTIDE SEQUENCE [LARGE SCALE GENOMIC DNA]</scope>
</reference>
<dbReference type="AlphaFoldDB" id="A0A1F5NRU4"/>
<comment type="function">
    <text evidence="16">In addition to polymerase activity, this DNA polymerase exhibits 3'-5' and 5'-3' exonuclease activity.</text>
</comment>
<dbReference type="Gene3D" id="3.30.420.10">
    <property type="entry name" value="Ribonuclease H-like superfamily/Ribonuclease H"/>
    <property type="match status" value="1"/>
</dbReference>
<evidence type="ECO:0000256" key="13">
    <source>
        <dbReference type="ARBA" id="ARBA00023204"/>
    </source>
</evidence>